<dbReference type="InParanoid" id="A0A167LBS7"/>
<evidence type="ECO:0000256" key="1">
    <source>
        <dbReference type="SAM" id="MobiDB-lite"/>
    </source>
</evidence>
<name>A0A167LBS7_PHYB8</name>
<dbReference type="VEuPathDB" id="FungiDB:PHYBLDRAFT_148644"/>
<dbReference type="AlphaFoldDB" id="A0A167LBS7"/>
<sequence length="316" mass="35140">MPSNNSKKSDRKGKEKANASTSASTSISHVLTGRVLPSKIAPSLPLIANQDQRYMDIVDMFNKVNENIEGVKSDIANVNTNMTTFKNKLGVLVGTSEKTNMAFVEFAKAYANDQARMASVRSSLMSYSAPPLSLSDAKMTAVILEILKATVWKANFQSDDPKWNKNEKINYPDNVVVIKYLKSYILAQPRASGFSHKFVVDKIKNNYKYYHHKTHMTDEQKAATRSKGRANSHTDQCTYNSNWVVFDAAMGFKAGNPAEKFNRLLAIVDDIAADHDLQNAGVGTKSRMKRYQTTVLPCSIPTSLSWSLPGWAINNE</sequence>
<dbReference type="GeneID" id="28993031"/>
<feature type="region of interest" description="Disordered" evidence="1">
    <location>
        <begin position="1"/>
        <end position="25"/>
    </location>
</feature>
<gene>
    <name evidence="2" type="ORF">PHYBLDRAFT_148644</name>
</gene>
<accession>A0A167LBS7</accession>
<dbReference type="Proteomes" id="UP000077315">
    <property type="component" value="Unassembled WGS sequence"/>
</dbReference>
<evidence type="ECO:0000313" key="2">
    <source>
        <dbReference type="EMBL" id="OAD70079.1"/>
    </source>
</evidence>
<organism evidence="2 3">
    <name type="scientific">Phycomyces blakesleeanus (strain ATCC 8743b / DSM 1359 / FGSC 10004 / NBRC 33097 / NRRL 1555)</name>
    <dbReference type="NCBI Taxonomy" id="763407"/>
    <lineage>
        <taxon>Eukaryota</taxon>
        <taxon>Fungi</taxon>
        <taxon>Fungi incertae sedis</taxon>
        <taxon>Mucoromycota</taxon>
        <taxon>Mucoromycotina</taxon>
        <taxon>Mucoromycetes</taxon>
        <taxon>Mucorales</taxon>
        <taxon>Phycomycetaceae</taxon>
        <taxon>Phycomyces</taxon>
    </lineage>
</organism>
<proteinExistence type="predicted"/>
<dbReference type="RefSeq" id="XP_018288119.1">
    <property type="nucleotide sequence ID" value="XM_018432125.1"/>
</dbReference>
<dbReference type="EMBL" id="KV440989">
    <property type="protein sequence ID" value="OAD70079.1"/>
    <property type="molecule type" value="Genomic_DNA"/>
</dbReference>
<protein>
    <submittedName>
        <fullName evidence="2">Uncharacterized protein</fullName>
    </submittedName>
</protein>
<keyword evidence="3" id="KW-1185">Reference proteome</keyword>
<reference evidence="3" key="1">
    <citation type="submission" date="2015-06" db="EMBL/GenBank/DDBJ databases">
        <title>Expansion of signal transduction pathways in fungi by whole-genome duplication.</title>
        <authorList>
            <consortium name="DOE Joint Genome Institute"/>
            <person name="Corrochano L.M."/>
            <person name="Kuo A."/>
            <person name="Marcet-Houben M."/>
            <person name="Polaino S."/>
            <person name="Salamov A."/>
            <person name="Villalobos J.M."/>
            <person name="Alvarez M.I."/>
            <person name="Avalos J."/>
            <person name="Benito E.P."/>
            <person name="Benoit I."/>
            <person name="Burger G."/>
            <person name="Camino L.P."/>
            <person name="Canovas D."/>
            <person name="Cerda-Olmedo E."/>
            <person name="Cheng J.-F."/>
            <person name="Dominguez A."/>
            <person name="Elias M."/>
            <person name="Eslava A.P."/>
            <person name="Glaser F."/>
            <person name="Grimwood J."/>
            <person name="Gutierrez G."/>
            <person name="Heitman J."/>
            <person name="Henrissat B."/>
            <person name="Iturriaga E.A."/>
            <person name="Lang B.F."/>
            <person name="Lavin J.L."/>
            <person name="Lee S."/>
            <person name="Li W."/>
            <person name="Lindquist E."/>
            <person name="Lopez-Garcia S."/>
            <person name="Luque E.M."/>
            <person name="Marcos A.T."/>
            <person name="Martin J."/>
            <person name="McCluskey K."/>
            <person name="Medina H.R."/>
            <person name="Miralles-Duran A."/>
            <person name="Miyazaki A."/>
            <person name="Munoz-Torres E."/>
            <person name="Oguiza J.A."/>
            <person name="Ohm R."/>
            <person name="Olmedo M."/>
            <person name="Orejas M."/>
            <person name="Ortiz-Castellanos L."/>
            <person name="Pisabarro A.G."/>
            <person name="Rodriguez-Romero J."/>
            <person name="Ruiz-Herrera J."/>
            <person name="Ruiz-Vazquez R."/>
            <person name="Sanz C."/>
            <person name="Schackwitz W."/>
            <person name="Schmutz J."/>
            <person name="Shahriari M."/>
            <person name="Shelest E."/>
            <person name="Silva-Franco F."/>
            <person name="Soanes D."/>
            <person name="Syed K."/>
            <person name="Tagua V.G."/>
            <person name="Talbot N.J."/>
            <person name="Thon M."/>
            <person name="De vries R.P."/>
            <person name="Wiebenga A."/>
            <person name="Yadav J.S."/>
            <person name="Braun E.L."/>
            <person name="Baker S."/>
            <person name="Garre V."/>
            <person name="Horwitz B."/>
            <person name="Torres-Martinez S."/>
            <person name="Idnurm A."/>
            <person name="Herrera-Estrella A."/>
            <person name="Gabaldon T."/>
            <person name="Grigoriev I.V."/>
        </authorList>
    </citation>
    <scope>NUCLEOTIDE SEQUENCE [LARGE SCALE GENOMIC DNA]</scope>
    <source>
        <strain evidence="3">NRRL 1555(-)</strain>
    </source>
</reference>
<evidence type="ECO:0000313" key="3">
    <source>
        <dbReference type="Proteomes" id="UP000077315"/>
    </source>
</evidence>